<keyword evidence="2" id="KW-0808">Transferase</keyword>
<sequence>MPATVLTTLSTRPVPGLVENHAAYARRHGYAHRVVDSTHVWGPRQPVYFRYHAIYHHLAQIGEGSLLLVLDQFAVVYEPRALEETFAGIDALVSAQPDDDALCNTSMLLLRNTAEVREKLRQLVDHVSHWAVRILEDDEQPENSLVAHVFPPRPCGLALPNGVYTNVQASWPGGGYHDSIRGVRPLVASDAPTWRRTGPGNRWTPTLDYDFRGVQNLVDEAAALAAGERPPCLVLAEAAQPEGDELHLNPGARIAFVSIYTHHIASYGRIHEESFARYCLRHGYGYHLYRKVPEFANGLTGSWAKPHVMRRHLAEHEFLLWVDADIIAMNQSLHMEPLVEGRDALVGNDHTAWNMNSSVVGVRNTPAMHALVEDVCKQIENAPDRSSIHANGGDQTYFANAFRARGLITQAQVVDALSLDAPVIYATGESHFVHFPTQYTPQRAASMHAWNQRSLARDADG</sequence>
<accession>A0A3S0JRP2</accession>
<dbReference type="GO" id="GO:0016020">
    <property type="term" value="C:membrane"/>
    <property type="evidence" value="ECO:0007669"/>
    <property type="project" value="InterPro"/>
</dbReference>
<evidence type="ECO:0000313" key="3">
    <source>
        <dbReference type="EMBL" id="RTQ30909.1"/>
    </source>
</evidence>
<proteinExistence type="predicted"/>
<keyword evidence="4" id="KW-1185">Reference proteome</keyword>
<evidence type="ECO:0000313" key="4">
    <source>
        <dbReference type="Proteomes" id="UP000267418"/>
    </source>
</evidence>
<dbReference type="AlphaFoldDB" id="A0A3S0JRP2"/>
<dbReference type="InterPro" id="IPR008630">
    <property type="entry name" value="Glyco_trans_34"/>
</dbReference>
<keyword evidence="1" id="KW-0328">Glycosyltransferase</keyword>
<dbReference type="EMBL" id="RXOE01000011">
    <property type="protein sequence ID" value="RTQ30909.1"/>
    <property type="molecule type" value="Genomic_DNA"/>
</dbReference>
<dbReference type="RefSeq" id="WP_126473634.1">
    <property type="nucleotide sequence ID" value="NZ_RXOE01000011.1"/>
</dbReference>
<evidence type="ECO:0000256" key="2">
    <source>
        <dbReference type="ARBA" id="ARBA00022679"/>
    </source>
</evidence>
<dbReference type="GO" id="GO:0016757">
    <property type="term" value="F:glycosyltransferase activity"/>
    <property type="evidence" value="ECO:0007669"/>
    <property type="project" value="UniProtKB-KW"/>
</dbReference>
<reference evidence="3 4" key="1">
    <citation type="submission" date="2018-12" db="EMBL/GenBank/DDBJ databases">
        <title>The genome of Variovorax gossypii DSM 100435.</title>
        <authorList>
            <person name="Gao J."/>
            <person name="Sun J."/>
        </authorList>
    </citation>
    <scope>NUCLEOTIDE SEQUENCE [LARGE SCALE GENOMIC DNA]</scope>
    <source>
        <strain evidence="3 4">DSM 100435</strain>
    </source>
</reference>
<dbReference type="Gene3D" id="3.90.550.10">
    <property type="entry name" value="Spore Coat Polysaccharide Biosynthesis Protein SpsA, Chain A"/>
    <property type="match status" value="1"/>
</dbReference>
<dbReference type="PANTHER" id="PTHR31306">
    <property type="entry name" value="ALPHA-1,6-MANNOSYLTRANSFERASE MNN11-RELATED"/>
    <property type="match status" value="1"/>
</dbReference>
<dbReference type="Proteomes" id="UP000267418">
    <property type="component" value="Unassembled WGS sequence"/>
</dbReference>
<evidence type="ECO:0000256" key="1">
    <source>
        <dbReference type="ARBA" id="ARBA00022676"/>
    </source>
</evidence>
<gene>
    <name evidence="3" type="ORF">EJP69_28195</name>
</gene>
<comment type="caution">
    <text evidence="3">The sequence shown here is derived from an EMBL/GenBank/DDBJ whole genome shotgun (WGS) entry which is preliminary data.</text>
</comment>
<dbReference type="GO" id="GO:0006487">
    <property type="term" value="P:protein N-linked glycosylation"/>
    <property type="evidence" value="ECO:0007669"/>
    <property type="project" value="TreeGrafter"/>
</dbReference>
<dbReference type="PANTHER" id="PTHR31306:SF4">
    <property type="entry name" value="ALPHA-1,2-GALACTOSYLTRANSFERASE"/>
    <property type="match status" value="1"/>
</dbReference>
<name>A0A3S0JRP2_9BURK</name>
<dbReference type="Pfam" id="PF05637">
    <property type="entry name" value="Glyco_transf_34"/>
    <property type="match status" value="1"/>
</dbReference>
<dbReference type="InterPro" id="IPR029044">
    <property type="entry name" value="Nucleotide-diphossugar_trans"/>
</dbReference>
<dbReference type="OrthoDB" id="8829532at2"/>
<protein>
    <recommendedName>
        <fullName evidence="5">Galactosyl transferase GMA12/MNN10 family protein</fullName>
    </recommendedName>
</protein>
<evidence type="ECO:0008006" key="5">
    <source>
        <dbReference type="Google" id="ProtNLM"/>
    </source>
</evidence>
<organism evidence="3 4">
    <name type="scientific">Variovorax gossypii</name>
    <dbReference type="NCBI Taxonomy" id="1679495"/>
    <lineage>
        <taxon>Bacteria</taxon>
        <taxon>Pseudomonadati</taxon>
        <taxon>Pseudomonadota</taxon>
        <taxon>Betaproteobacteria</taxon>
        <taxon>Burkholderiales</taxon>
        <taxon>Comamonadaceae</taxon>
        <taxon>Variovorax</taxon>
    </lineage>
</organism>